<proteinExistence type="predicted"/>
<name>A0ABP0ZH68_9ROSI</name>
<protein>
    <submittedName>
        <fullName evidence="1">Uncharacterized protein</fullName>
    </submittedName>
</protein>
<keyword evidence="2" id="KW-1185">Reference proteome</keyword>
<accession>A0ABP0ZH68</accession>
<dbReference type="Proteomes" id="UP001642487">
    <property type="component" value="Chromosome 9"/>
</dbReference>
<gene>
    <name evidence="1" type="ORF">CITCOLO1_LOCUS22535</name>
</gene>
<dbReference type="EMBL" id="OZ021743">
    <property type="protein sequence ID" value="CAK9330052.1"/>
    <property type="molecule type" value="Genomic_DNA"/>
</dbReference>
<sequence>MQLFFAGAMELEKLRNEETNIVQENARRCLTSHLLRGMMQKVVRDFSTVTVLTPEAGRQMCRTQDLISTASKSSFPPIQLNQIRSSFWNMKLEYHFHYPVWIMNRLVSSFLQVRKD</sequence>
<organism evidence="1 2">
    <name type="scientific">Citrullus colocynthis</name>
    <name type="common">colocynth</name>
    <dbReference type="NCBI Taxonomy" id="252529"/>
    <lineage>
        <taxon>Eukaryota</taxon>
        <taxon>Viridiplantae</taxon>
        <taxon>Streptophyta</taxon>
        <taxon>Embryophyta</taxon>
        <taxon>Tracheophyta</taxon>
        <taxon>Spermatophyta</taxon>
        <taxon>Magnoliopsida</taxon>
        <taxon>eudicotyledons</taxon>
        <taxon>Gunneridae</taxon>
        <taxon>Pentapetalae</taxon>
        <taxon>rosids</taxon>
        <taxon>fabids</taxon>
        <taxon>Cucurbitales</taxon>
        <taxon>Cucurbitaceae</taxon>
        <taxon>Benincaseae</taxon>
        <taxon>Citrullus</taxon>
    </lineage>
</organism>
<reference evidence="1 2" key="1">
    <citation type="submission" date="2024-03" db="EMBL/GenBank/DDBJ databases">
        <authorList>
            <person name="Gkanogiannis A."/>
            <person name="Becerra Lopez-Lavalle L."/>
        </authorList>
    </citation>
    <scope>NUCLEOTIDE SEQUENCE [LARGE SCALE GENOMIC DNA]</scope>
</reference>
<evidence type="ECO:0000313" key="1">
    <source>
        <dbReference type="EMBL" id="CAK9330052.1"/>
    </source>
</evidence>
<evidence type="ECO:0000313" key="2">
    <source>
        <dbReference type="Proteomes" id="UP001642487"/>
    </source>
</evidence>